<organism evidence="7 8">
    <name type="scientific">Morchella conica CCBAS932</name>
    <dbReference type="NCBI Taxonomy" id="1392247"/>
    <lineage>
        <taxon>Eukaryota</taxon>
        <taxon>Fungi</taxon>
        <taxon>Dikarya</taxon>
        <taxon>Ascomycota</taxon>
        <taxon>Pezizomycotina</taxon>
        <taxon>Pezizomycetes</taxon>
        <taxon>Pezizales</taxon>
        <taxon>Morchellaceae</taxon>
        <taxon>Morchella</taxon>
    </lineage>
</organism>
<dbReference type="Pfam" id="PF22799">
    <property type="entry name" value="PIR1-like_C"/>
    <property type="match status" value="1"/>
</dbReference>
<dbReference type="STRING" id="1392247.A0A3N4KHS4"/>
<dbReference type="PANTHER" id="PTHR47254:SF1">
    <property type="entry name" value="CELL WALL MANNOPROTEIN CIS3-RELATED"/>
    <property type="match status" value="1"/>
</dbReference>
<evidence type="ECO:0000256" key="4">
    <source>
        <dbReference type="ARBA" id="ARBA00022729"/>
    </source>
</evidence>
<keyword evidence="3" id="KW-0964">Secreted</keyword>
<feature type="non-terminal residue" evidence="7">
    <location>
        <position position="1"/>
    </location>
</feature>
<evidence type="ECO:0000256" key="2">
    <source>
        <dbReference type="ARBA" id="ARBA00022512"/>
    </source>
</evidence>
<keyword evidence="2" id="KW-0134">Cell wall</keyword>
<dbReference type="InParanoid" id="A0A3N4KHS4"/>
<evidence type="ECO:0000313" key="7">
    <source>
        <dbReference type="EMBL" id="RPB07911.1"/>
    </source>
</evidence>
<gene>
    <name evidence="7" type="ORF">P167DRAFT_529324</name>
</gene>
<keyword evidence="4" id="KW-0732">Signal</keyword>
<dbReference type="GO" id="GO:0031505">
    <property type="term" value="P:fungal-type cell wall organization"/>
    <property type="evidence" value="ECO:0007669"/>
    <property type="project" value="TreeGrafter"/>
</dbReference>
<evidence type="ECO:0000256" key="3">
    <source>
        <dbReference type="ARBA" id="ARBA00022525"/>
    </source>
</evidence>
<dbReference type="InterPro" id="IPR051153">
    <property type="entry name" value="Yeast_CWMannoprotein_PIR"/>
</dbReference>
<dbReference type="EMBL" id="ML119172">
    <property type="protein sequence ID" value="RPB07911.1"/>
    <property type="molecule type" value="Genomic_DNA"/>
</dbReference>
<comment type="subcellular location">
    <subcellularLocation>
        <location evidence="1">Secreted</location>
        <location evidence="1">Cell wall</location>
    </subcellularLocation>
</comment>
<name>A0A3N4KHS4_9PEZI</name>
<protein>
    <recommendedName>
        <fullName evidence="6">Cell wall mannoprotein PIR1-like C-terminal domain-containing protein</fullName>
    </recommendedName>
</protein>
<comment type="similarity">
    <text evidence="5">Belongs to the PIR protein family.</text>
</comment>
<dbReference type="AlphaFoldDB" id="A0A3N4KHS4"/>
<dbReference type="GO" id="GO:0005199">
    <property type="term" value="F:structural constituent of cell wall"/>
    <property type="evidence" value="ECO:0007669"/>
    <property type="project" value="TreeGrafter"/>
</dbReference>
<dbReference type="Proteomes" id="UP000277580">
    <property type="component" value="Unassembled WGS sequence"/>
</dbReference>
<proteinExistence type="inferred from homology"/>
<sequence length="87" mass="9179">LGVTLNNGVLTDASGRTGYIADNRQLQFDSPPQTGAVITGGFNICDDNTLGLGGTNVFYACGSSDFANLYDTEIYPDNCNPVNLLLN</sequence>
<dbReference type="InterPro" id="IPR054508">
    <property type="entry name" value="PIR1-like_C"/>
</dbReference>
<evidence type="ECO:0000256" key="5">
    <source>
        <dbReference type="ARBA" id="ARBA00038219"/>
    </source>
</evidence>
<dbReference type="OrthoDB" id="5415592at2759"/>
<evidence type="ECO:0000259" key="6">
    <source>
        <dbReference type="Pfam" id="PF22799"/>
    </source>
</evidence>
<accession>A0A3N4KHS4</accession>
<reference evidence="7 8" key="1">
    <citation type="journal article" date="2018" name="Nat. Ecol. Evol.">
        <title>Pezizomycetes genomes reveal the molecular basis of ectomycorrhizal truffle lifestyle.</title>
        <authorList>
            <person name="Murat C."/>
            <person name="Payen T."/>
            <person name="Noel B."/>
            <person name="Kuo A."/>
            <person name="Morin E."/>
            <person name="Chen J."/>
            <person name="Kohler A."/>
            <person name="Krizsan K."/>
            <person name="Balestrini R."/>
            <person name="Da Silva C."/>
            <person name="Montanini B."/>
            <person name="Hainaut M."/>
            <person name="Levati E."/>
            <person name="Barry K.W."/>
            <person name="Belfiori B."/>
            <person name="Cichocki N."/>
            <person name="Clum A."/>
            <person name="Dockter R.B."/>
            <person name="Fauchery L."/>
            <person name="Guy J."/>
            <person name="Iotti M."/>
            <person name="Le Tacon F."/>
            <person name="Lindquist E.A."/>
            <person name="Lipzen A."/>
            <person name="Malagnac F."/>
            <person name="Mello A."/>
            <person name="Molinier V."/>
            <person name="Miyauchi S."/>
            <person name="Poulain J."/>
            <person name="Riccioni C."/>
            <person name="Rubini A."/>
            <person name="Sitrit Y."/>
            <person name="Splivallo R."/>
            <person name="Traeger S."/>
            <person name="Wang M."/>
            <person name="Zifcakova L."/>
            <person name="Wipf D."/>
            <person name="Zambonelli A."/>
            <person name="Paolocci F."/>
            <person name="Nowrousian M."/>
            <person name="Ottonello S."/>
            <person name="Baldrian P."/>
            <person name="Spatafora J.W."/>
            <person name="Henrissat B."/>
            <person name="Nagy L.G."/>
            <person name="Aury J.M."/>
            <person name="Wincker P."/>
            <person name="Grigoriev I.V."/>
            <person name="Bonfante P."/>
            <person name="Martin F.M."/>
        </authorList>
    </citation>
    <scope>NUCLEOTIDE SEQUENCE [LARGE SCALE GENOMIC DNA]</scope>
    <source>
        <strain evidence="7 8">CCBAS932</strain>
    </source>
</reference>
<evidence type="ECO:0000313" key="8">
    <source>
        <dbReference type="Proteomes" id="UP000277580"/>
    </source>
</evidence>
<feature type="domain" description="Cell wall mannoprotein PIR1-like C-terminal" evidence="6">
    <location>
        <begin position="8"/>
        <end position="82"/>
    </location>
</feature>
<dbReference type="PANTHER" id="PTHR47254">
    <property type="entry name" value="CELL WALL MANNOPROTEIN CIS3-RELATED"/>
    <property type="match status" value="1"/>
</dbReference>
<dbReference type="GO" id="GO:0009277">
    <property type="term" value="C:fungal-type cell wall"/>
    <property type="evidence" value="ECO:0007669"/>
    <property type="project" value="TreeGrafter"/>
</dbReference>
<keyword evidence="8" id="KW-1185">Reference proteome</keyword>
<evidence type="ECO:0000256" key="1">
    <source>
        <dbReference type="ARBA" id="ARBA00004191"/>
    </source>
</evidence>